<dbReference type="EMBL" id="ONZQ02000002">
    <property type="protein sequence ID" value="SPN98941.1"/>
    <property type="molecule type" value="Genomic_DNA"/>
</dbReference>
<name>A0AAE8MTN3_9PEZI</name>
<sequence length="339" mass="35391">MMVNTSLCLGLLGLASPGALGAPLGAYNVDANSVSVSGLSSGGFMSAHLGIAYSDTFKTGFGVFAGGPYDCARNQLYGYLSCMSNLFPLISVPTANMKAWSGTKIDSVSNFKSRRVYMQVGSADTTVGPNVMSQLRTQLSGFVDSSKVAYVTTQGAAHVFPTDFDGPGNNACGSSSSPYIANCAYDGAGAVLKQMYGPLAARNAGAPTGSVVSFDQTGKYGAGGMDGTGYLYVPAACRDGSTVCKLHVALHGCSQSKGHIGTKFVENSGYNKWADTNNIIILYPQATVDLTLHLVWSLNWLPNPNGCWDWIGWYGANADQKGGAQMVAIVNQVNQILSG</sequence>
<protein>
    <submittedName>
        <fullName evidence="2">Related to polyhydroxybutyrate depolymerase</fullName>
    </submittedName>
</protein>
<dbReference type="InterPro" id="IPR029058">
    <property type="entry name" value="AB_hydrolase_fold"/>
</dbReference>
<evidence type="ECO:0000313" key="3">
    <source>
        <dbReference type="Proteomes" id="UP001187682"/>
    </source>
</evidence>
<evidence type="ECO:0000256" key="1">
    <source>
        <dbReference type="SAM" id="SignalP"/>
    </source>
</evidence>
<feature type="signal peptide" evidence="1">
    <location>
        <begin position="1"/>
        <end position="21"/>
    </location>
</feature>
<dbReference type="SUPFAM" id="SSF53474">
    <property type="entry name" value="alpha/beta-Hydrolases"/>
    <property type="match status" value="1"/>
</dbReference>
<accession>A0AAE8MTN3</accession>
<keyword evidence="1" id="KW-0732">Signal</keyword>
<dbReference type="AlphaFoldDB" id="A0AAE8MTN3"/>
<dbReference type="PANTHER" id="PTHR42972">
    <property type="entry name" value="TOL-PAL SYSTEM PROTEIN TOLB"/>
    <property type="match status" value="1"/>
</dbReference>
<proteinExistence type="predicted"/>
<keyword evidence="3" id="KW-1185">Reference proteome</keyword>
<dbReference type="Proteomes" id="UP001187682">
    <property type="component" value="Unassembled WGS sequence"/>
</dbReference>
<gene>
    <name evidence="2" type="ORF">DNG_01980</name>
</gene>
<evidence type="ECO:0000313" key="2">
    <source>
        <dbReference type="EMBL" id="SPN98941.1"/>
    </source>
</evidence>
<reference evidence="2" key="1">
    <citation type="submission" date="2018-03" db="EMBL/GenBank/DDBJ databases">
        <authorList>
            <person name="Guldener U."/>
        </authorList>
    </citation>
    <scope>NUCLEOTIDE SEQUENCE</scope>
</reference>
<dbReference type="Gene3D" id="3.40.50.1820">
    <property type="entry name" value="alpha/beta hydrolase"/>
    <property type="match status" value="2"/>
</dbReference>
<feature type="chain" id="PRO_5042285776" evidence="1">
    <location>
        <begin position="22"/>
        <end position="339"/>
    </location>
</feature>
<organism evidence="2 3">
    <name type="scientific">Cephalotrichum gorgonifer</name>
    <dbReference type="NCBI Taxonomy" id="2041049"/>
    <lineage>
        <taxon>Eukaryota</taxon>
        <taxon>Fungi</taxon>
        <taxon>Dikarya</taxon>
        <taxon>Ascomycota</taxon>
        <taxon>Pezizomycotina</taxon>
        <taxon>Sordariomycetes</taxon>
        <taxon>Hypocreomycetidae</taxon>
        <taxon>Microascales</taxon>
        <taxon>Microascaceae</taxon>
        <taxon>Cephalotrichum</taxon>
    </lineage>
</organism>
<dbReference type="PANTHER" id="PTHR42972:SF8">
    <property type="entry name" value="POLYHYDROXYBUTYRATE DEPOLYMERASE"/>
    <property type="match status" value="1"/>
</dbReference>
<comment type="caution">
    <text evidence="2">The sequence shown here is derived from an EMBL/GenBank/DDBJ whole genome shotgun (WGS) entry which is preliminary data.</text>
</comment>